<comment type="similarity">
    <text evidence="6">Belongs to the UPF0060 family.</text>
</comment>
<feature type="transmembrane region" description="Helical" evidence="6">
    <location>
        <begin position="32"/>
        <end position="51"/>
    </location>
</feature>
<dbReference type="SUPFAM" id="SSF103481">
    <property type="entry name" value="Multidrug resistance efflux transporter EmrE"/>
    <property type="match status" value="1"/>
</dbReference>
<keyword evidence="3 6" id="KW-0812">Transmembrane</keyword>
<dbReference type="PANTHER" id="PTHR36116:SF1">
    <property type="entry name" value="UPF0060 MEMBRANE PROTEIN YNFA"/>
    <property type="match status" value="1"/>
</dbReference>
<comment type="subcellular location">
    <subcellularLocation>
        <location evidence="1 6">Cell membrane</location>
        <topology evidence="1 6">Multi-pass membrane protein</topology>
    </subcellularLocation>
</comment>
<keyword evidence="4 6" id="KW-1133">Transmembrane helix</keyword>
<dbReference type="Proteomes" id="UP000295719">
    <property type="component" value="Unassembled WGS sequence"/>
</dbReference>
<reference evidence="7 8" key="1">
    <citation type="submission" date="2019-03" db="EMBL/GenBank/DDBJ databases">
        <title>Genomic Encyclopedia of Type Strains, Phase IV (KMG-IV): sequencing the most valuable type-strain genomes for metagenomic binning, comparative biology and taxonomic classification.</title>
        <authorList>
            <person name="Goeker M."/>
        </authorList>
    </citation>
    <scope>NUCLEOTIDE SEQUENCE [LARGE SCALE GENOMIC DNA]</scope>
    <source>
        <strain evidence="7 8">DSM 19580</strain>
    </source>
</reference>
<evidence type="ECO:0000256" key="1">
    <source>
        <dbReference type="ARBA" id="ARBA00004651"/>
    </source>
</evidence>
<dbReference type="PANTHER" id="PTHR36116">
    <property type="entry name" value="UPF0060 MEMBRANE PROTEIN YNFA"/>
    <property type="match status" value="1"/>
</dbReference>
<proteinExistence type="inferred from homology"/>
<dbReference type="EMBL" id="SMCR01000001">
    <property type="protein sequence ID" value="TCV99798.1"/>
    <property type="molecule type" value="Genomic_DNA"/>
</dbReference>
<dbReference type="GO" id="GO:0005886">
    <property type="term" value="C:plasma membrane"/>
    <property type="evidence" value="ECO:0007669"/>
    <property type="project" value="UniProtKB-SubCell"/>
</dbReference>
<name>A0A4R3Z420_9GAMM</name>
<keyword evidence="2 6" id="KW-1003">Cell membrane</keyword>
<dbReference type="Pfam" id="PF02694">
    <property type="entry name" value="UPF0060"/>
    <property type="match status" value="1"/>
</dbReference>
<evidence type="ECO:0000256" key="4">
    <source>
        <dbReference type="ARBA" id="ARBA00022989"/>
    </source>
</evidence>
<evidence type="ECO:0000256" key="2">
    <source>
        <dbReference type="ARBA" id="ARBA00022475"/>
    </source>
</evidence>
<dbReference type="InterPro" id="IPR003844">
    <property type="entry name" value="UPF0060"/>
</dbReference>
<keyword evidence="5 6" id="KW-0472">Membrane</keyword>
<sequence>MFQTLMLFFATALAEIIGCYLPWLWLKKGASVVLLIPAGISLVTFVSLLMLHPAASGRVYAAYGGVYILTALLWLRFIDGVKLSGQDWFGGGVAFAGVIIIISGWSKQAG</sequence>
<feature type="transmembrane region" description="Helical" evidence="6">
    <location>
        <begin position="6"/>
        <end position="25"/>
    </location>
</feature>
<evidence type="ECO:0000256" key="3">
    <source>
        <dbReference type="ARBA" id="ARBA00022692"/>
    </source>
</evidence>
<dbReference type="AlphaFoldDB" id="A0A4R3Z420"/>
<keyword evidence="8" id="KW-1185">Reference proteome</keyword>
<evidence type="ECO:0000256" key="5">
    <source>
        <dbReference type="ARBA" id="ARBA00023136"/>
    </source>
</evidence>
<accession>A0A4R3Z420</accession>
<dbReference type="OrthoDB" id="123240at2"/>
<gene>
    <name evidence="7" type="ORF">EDC52_101135</name>
</gene>
<organism evidence="7 8">
    <name type="scientific">Biostraticola tofi</name>
    <dbReference type="NCBI Taxonomy" id="466109"/>
    <lineage>
        <taxon>Bacteria</taxon>
        <taxon>Pseudomonadati</taxon>
        <taxon>Pseudomonadota</taxon>
        <taxon>Gammaproteobacteria</taxon>
        <taxon>Enterobacterales</taxon>
        <taxon>Bruguierivoracaceae</taxon>
        <taxon>Biostraticola</taxon>
    </lineage>
</organism>
<evidence type="ECO:0000313" key="8">
    <source>
        <dbReference type="Proteomes" id="UP000295719"/>
    </source>
</evidence>
<evidence type="ECO:0000256" key="6">
    <source>
        <dbReference type="HAMAP-Rule" id="MF_00010"/>
    </source>
</evidence>
<dbReference type="InterPro" id="IPR037185">
    <property type="entry name" value="EmrE-like"/>
</dbReference>
<evidence type="ECO:0000313" key="7">
    <source>
        <dbReference type="EMBL" id="TCV99798.1"/>
    </source>
</evidence>
<feature type="transmembrane region" description="Helical" evidence="6">
    <location>
        <begin position="57"/>
        <end position="75"/>
    </location>
</feature>
<comment type="caution">
    <text evidence="7">The sequence shown here is derived from an EMBL/GenBank/DDBJ whole genome shotgun (WGS) entry which is preliminary data.</text>
</comment>
<feature type="transmembrane region" description="Helical" evidence="6">
    <location>
        <begin position="87"/>
        <end position="106"/>
    </location>
</feature>
<dbReference type="HAMAP" id="MF_00010">
    <property type="entry name" value="UPF0060"/>
    <property type="match status" value="1"/>
</dbReference>
<dbReference type="NCBIfam" id="NF002586">
    <property type="entry name" value="PRK02237.1"/>
    <property type="match status" value="1"/>
</dbReference>
<dbReference type="RefSeq" id="WP_131863342.1">
    <property type="nucleotide sequence ID" value="NZ_SMCR01000001.1"/>
</dbReference>
<protein>
    <submittedName>
        <fullName evidence="7">Small multidrug resistance family-3 protein</fullName>
    </submittedName>
</protein>